<accession>A0A848H1M7</accession>
<evidence type="ECO:0000256" key="1">
    <source>
        <dbReference type="ARBA" id="ARBA00004418"/>
    </source>
</evidence>
<evidence type="ECO:0000256" key="2">
    <source>
        <dbReference type="SAM" id="MobiDB-lite"/>
    </source>
</evidence>
<evidence type="ECO:0000313" key="5">
    <source>
        <dbReference type="Proteomes" id="UP000541185"/>
    </source>
</evidence>
<dbReference type="InterPro" id="IPR012334">
    <property type="entry name" value="Pectin_lyas_fold"/>
</dbReference>
<dbReference type="EMBL" id="JABBFX010000001">
    <property type="protein sequence ID" value="NML44464.1"/>
    <property type="molecule type" value="Genomic_DNA"/>
</dbReference>
<dbReference type="Gene3D" id="2.160.20.10">
    <property type="entry name" value="Single-stranded right-handed beta-helix, Pectin lyase-like"/>
    <property type="match status" value="1"/>
</dbReference>
<feature type="chain" id="PRO_5032323929" description="RapA2 cadherin-like domain-containing protein" evidence="3">
    <location>
        <begin position="22"/>
        <end position="3177"/>
    </location>
</feature>
<dbReference type="InterPro" id="IPR006626">
    <property type="entry name" value="PbH1"/>
</dbReference>
<dbReference type="InterPro" id="IPR008972">
    <property type="entry name" value="Cupredoxin"/>
</dbReference>
<dbReference type="SUPFAM" id="SSF49503">
    <property type="entry name" value="Cupredoxins"/>
    <property type="match status" value="2"/>
</dbReference>
<dbReference type="RefSeq" id="WP_169418590.1">
    <property type="nucleotide sequence ID" value="NZ_JABBFX010000001.1"/>
</dbReference>
<dbReference type="Gene3D" id="2.60.40.10">
    <property type="entry name" value="Immunoglobulins"/>
    <property type="match status" value="2"/>
</dbReference>
<evidence type="ECO:0000256" key="3">
    <source>
        <dbReference type="SAM" id="SignalP"/>
    </source>
</evidence>
<dbReference type="SMART" id="SM00710">
    <property type="entry name" value="PbH1"/>
    <property type="match status" value="8"/>
</dbReference>
<dbReference type="InterPro" id="IPR013783">
    <property type="entry name" value="Ig-like_fold"/>
</dbReference>
<reference evidence="4 5" key="1">
    <citation type="submission" date="2020-04" db="EMBL/GenBank/DDBJ databases">
        <title>Ramlibacter sp. G-1-2-2 isolated from soil.</title>
        <authorList>
            <person name="Dahal R.H."/>
        </authorList>
    </citation>
    <scope>NUCLEOTIDE SEQUENCE [LARGE SCALE GENOMIC DNA]</scope>
    <source>
        <strain evidence="4 5">G-1-2-2</strain>
    </source>
</reference>
<protein>
    <recommendedName>
        <fullName evidence="6">RapA2 cadherin-like domain-containing protein</fullName>
    </recommendedName>
</protein>
<gene>
    <name evidence="4" type="ORF">HHL11_11930</name>
</gene>
<dbReference type="Proteomes" id="UP000541185">
    <property type="component" value="Unassembled WGS sequence"/>
</dbReference>
<keyword evidence="3" id="KW-0732">Signal</keyword>
<dbReference type="GO" id="GO:0042597">
    <property type="term" value="C:periplasmic space"/>
    <property type="evidence" value="ECO:0007669"/>
    <property type="project" value="UniProtKB-SubCell"/>
</dbReference>
<evidence type="ECO:0008006" key="6">
    <source>
        <dbReference type="Google" id="ProtNLM"/>
    </source>
</evidence>
<feature type="region of interest" description="Disordered" evidence="2">
    <location>
        <begin position="2592"/>
        <end position="2621"/>
    </location>
</feature>
<dbReference type="Gene3D" id="2.60.40.420">
    <property type="entry name" value="Cupredoxins - blue copper proteins"/>
    <property type="match status" value="2"/>
</dbReference>
<comment type="subcellular location">
    <subcellularLocation>
        <location evidence="1">Periplasm</location>
    </subcellularLocation>
</comment>
<feature type="signal peptide" evidence="3">
    <location>
        <begin position="1"/>
        <end position="21"/>
    </location>
</feature>
<proteinExistence type="predicted"/>
<keyword evidence="5" id="KW-1185">Reference proteome</keyword>
<evidence type="ECO:0000313" key="4">
    <source>
        <dbReference type="EMBL" id="NML44464.1"/>
    </source>
</evidence>
<sequence length="3177" mass="324917">MATIKMSLVRTVLAAMFLAHAAGAAIAQSTVTLTAASATAVLPDGQSVPMWGYACGAVTGTGASCGAINGTGPGWTPPLIRVPAGQLTITLVNNLKVPTSIVIDGQLGGGLGNAPSRMVSPAHPAQGTTWPGSLGGTFGAVDAVTVSTAGTGYHVGDVVTISGGGGSGATAEVASVGAGGNITAVQVDSPGDAYTSAPSAAVTSGTGTGAVLAVSLAQQPTFQPPAQADRVRSFATEVAPAATNTALTWLNLRPGTYLLHSGTQPSIQHAMGLYGVLVVTEATPNTAYGTGFDTDVPLLFSEIDPDQNAAVATAVASPTFNERANYAGPGNCKDPDSGAVSATIACYPPAVNYSPRYYLINGTSFDRGNLAASTLPGPGAVATTGNVLLRIVNAGQRMHAPAVVGANMTPLAEDGNKVSKATGVQASIPMPPGKTFDAIIAPTRSGATAYAPATYAVYDRQLSLSTNNQRDGGMQAYIAVAGGATSGTGSAASAVLAKANPDAYKVVPGATLTVSDASKGLMANDIGVYGVRLDGAAPATGTLTLNANGTFTYASDASLAAPVTFNYCANNAPSGDANLCSTVTVSVAAAAAAPVAGPITFNSAIASRFTSAPPGLLSGVTNASGLVLTANPPAGVTNGTVTVNPDGSFVATPSCAAPCSLTFNYSVKNAQGTSSNTALATVNFVKGSGLSVAVKDGPTGGAISDYRWIIEEDRTFWIDPKCQVNSTDPAIRPSSCPPLPVESLGYNFHSSSMPVVASGCVGTVSCEVGQTLQGAPAACDVGNGVCRTDASQKTPVSPGDVLLDPKKRYFLSILPGDAINPTISGFGGTVKDCGAFSTDPNSATGPNWVLYDPASGTAGNCGHEQGGVQLPPGTTAATVNLQQIPLPTAKISVFVFQDDNPLNGENDAGGGVDVIAPTEAGLGGFEIKLFDQAGQLGDATGQITYDEFNMPVSNSLAGYIDPLTGLDACPITARTDTLVGMIPTCPKYESDGITPSPLAGQAVIANLYPGLYEIQAFPAADRIARGEQWLQTNTLDGGKPHEAFIIPNEPGYFQEFGPGGFHVAIGFANPAMINARKAGYCASSLNPGGAASCSNTLTVEVTNNHMSRTPDQRTYDSESYDHYSFTQCYVSIGVADAEDFALQPCVFTTDADGKTHATATFTGMPAGTFKLSVFDQWNDIMLDGLVGTVEIGAGGTTAKKFPVTQWRSNLYTRTYIDTDGSGVSSDAKPGLALVNTNIRYRDGSIGFFNNTDLNGYAAWNEVFPLMNWLVVETTQTRFKPTLTHSVYDAGGPVDCSSQAVPDATTGYTGCTTVAANLANTNVRVKLPTDLRVPGAKYCDTADCLPGDAGNGGSTGALFPPQAFGNTMGWQGLLGQNTFIEFGVKPFKKAAGTAPAENGGIQGQVIYASTRPFDDPSLLLQLSWEPGIPHATINLYRKDVDAQGNETLKLVDTTKSASWDDWAQGFRTGADGTSLLTAGSGANAGFVPNMNCPGQAGDSPFFATLKNSKMWLDTPDGSGNKKALAYQAQFKCYDGWSQLNQAQPAPYDGYYRFPSVTAMNPSTGKPAKTNCTSCVTNPDDGTPMLPSGTYVVEVIVPEGYQLVKEEDKNILMGDVMVAPVSQQFAGVSNIFIMPDQAAVNSAFNAASPGGLNKTVDLGSKTFPRHEGDTGSIEAFWPCVGAQRQVPDYMSEFPGSQQASPFAGAIRRLCDRKEIKLADEASVTAKFYLFSGPHIAGHFTGLITNDFASEFDPFSPQFGEKFGPPNLPVGLRDFNGNEVARVYADQWGVYNGLYFSTWSPNPPNPTGYAPMMSIACMNDPGPIMVNGVSMTDPSYNPAYSNFCYEQPFMPGTMTYMDTPVIPTQAFADNYNLPDTEYPNQTPAIKTVVNSSASEPQGPWVHSGAMAIRITALGDKTIQNPHFSGPNASTSPYNQKTITRHYGFGSSGTAVLVAPDGATTASLTITAWSDTAITATVPNNLSNAFNCKVQQHGTPPGQAAQCGQLVITRGDNGKRSIDAITVTVGGSAPWVVSQTAVTAPSGKSVKDYGAAFGRMSLTPGAVNQSPIQVAIDSASPGDLILVQPGTYRENLIMWKPVRLQGVGAAAATINADAHPAGHMDQWRRQMVCVFGLDLNGVPNIGNDPGKFDPTGQYLCPDDMFLTGDRIPFEAITGWQASGNGNLAQVLQEPTLLGAYEGAGITVVGRGVRAPANDPFFLGNDPTAAGAFPDGSIYLTDGSTALGNVPANSDDCVVHTGAVAKNGGNYGTSNYRCNPSRIDGLAVLNSSQGGGGIFIHGWNHSLDVANNRISANHGTLAGAVNVGNGETPGVYLNDGVICNTGLTPAPLCPPIYSSANTPNGAAIPFGFNTNVRVHHNMLWNNASIGDALWTGTPAGAGGVTVSAGGDGYSIDHNWIAGNLSTGDGGGIQSLGVTFNGRIANNAILFNQSTNPTLPTNGGGIVIQGANEPRTLNGNECGGASDTDCPPGLGDGTGPGLVIDANLIYGNSAESGTGGGIALEQINGSEVIAFQARPNLWYDVTVTNNIIANNVAGYDGGGVSMRDALKVSMINNTIASNDTTASAGVLFKTLGAINASNPPPGCNSQTDPSLPQDPSCLGRDAPHGPQPSGLVTMAHTQNLVSAIAALPSIAGQKMICPNGFGYANGTASTLVNADCMTFSRPAMVNDLFWQNRTFHVNIVGPGSGLISQQNLVVIAPGAASNNTPLAAQTASGQCPAGASYWDVGLRTDDVQAGLIGPTNNKLVITNSILTGTGDISNMNDVQASPTNRVGVANPVVAQICNGARVPPELCAGGGNTSLSGAATCLGYNAPVGASETTSTSQLFVFNSIQPTATVDEGHNWLNLVYGPLTLARPGVATATAGEQMLAVASTALDTGAYSIPGNSQAIGGGVGQAGNNHDFFGNSRATSGAIAIGAVERVASAPTYAVTLTPNPLAFGNWAAGTTSAVLNLTVANTGSNGLTNLTYTFGGGTPQPFSRVTTGTFPASAPNCGATLAVGAVCTVKVQFAPGTGTGGTSYTRTLTVASTTAGTLAPTVENLTGASVANRAAVTIAAPTITLASGVNTGTGTVTFANTAAAGGSQVSVTNVAATGGTALTYLFTNGTLAGPDNCTGVALAPGASCTVAVRFTNTGSARGTNRTGTITFTDTGTGSPQAATLTGFATP</sequence>
<name>A0A848H1M7_9BURK</name>
<dbReference type="SUPFAM" id="SSF51126">
    <property type="entry name" value="Pectin lyase-like"/>
    <property type="match status" value="1"/>
</dbReference>
<comment type="caution">
    <text evidence="4">The sequence shown here is derived from an EMBL/GenBank/DDBJ whole genome shotgun (WGS) entry which is preliminary data.</text>
</comment>
<organism evidence="4 5">
    <name type="scientific">Ramlibacter agri</name>
    <dbReference type="NCBI Taxonomy" id="2728837"/>
    <lineage>
        <taxon>Bacteria</taxon>
        <taxon>Pseudomonadati</taxon>
        <taxon>Pseudomonadota</taxon>
        <taxon>Betaproteobacteria</taxon>
        <taxon>Burkholderiales</taxon>
        <taxon>Comamonadaceae</taxon>
        <taxon>Ramlibacter</taxon>
    </lineage>
</organism>
<dbReference type="InterPro" id="IPR011050">
    <property type="entry name" value="Pectin_lyase_fold/virulence"/>
</dbReference>